<dbReference type="EMBL" id="LWMH01000002">
    <property type="protein sequence ID" value="KZS44051.1"/>
    <property type="molecule type" value="Genomic_DNA"/>
</dbReference>
<dbReference type="RefSeq" id="WP_006211666.1">
    <property type="nucleotide sequence ID" value="NZ_CBCSBX010000008.1"/>
</dbReference>
<dbReference type="Proteomes" id="UP000076796">
    <property type="component" value="Unassembled WGS sequence"/>
</dbReference>
<accession>A0A163EVN2</accession>
<feature type="domain" description="MbtH-like" evidence="1">
    <location>
        <begin position="3"/>
        <end position="53"/>
    </location>
</feature>
<dbReference type="KEGG" id="pglu:A3958_00945"/>
<dbReference type="GO" id="GO:0019290">
    <property type="term" value="P:siderophore biosynthetic process"/>
    <property type="evidence" value="ECO:0007669"/>
    <property type="project" value="TreeGrafter"/>
</dbReference>
<gene>
    <name evidence="2" type="ORF">AWU65_28685</name>
</gene>
<comment type="caution">
    <text evidence="2">The sequence shown here is derived from an EMBL/GenBank/DDBJ whole genome shotgun (WGS) entry which is preliminary data.</text>
</comment>
<dbReference type="SUPFAM" id="SSF160582">
    <property type="entry name" value="MbtH-like"/>
    <property type="match status" value="1"/>
</dbReference>
<protein>
    <submittedName>
        <fullName evidence="2">Protein mbtH</fullName>
    </submittedName>
</protein>
<sequence>MTNPFEQADGKYVVLMNHEGQYSLWPAFAAIPDGWTQALGLSTREECMTYINENWVDLRPRSLYANAGSAPENRP</sequence>
<reference evidence="2" key="1">
    <citation type="journal article" date="2016" name="Genome Announc.">
        <title>Draft genomes of two strains of Paenibacillus glucanolyticus with capability to degrade lignocellulose.</title>
        <authorList>
            <person name="Mathews S.L."/>
            <person name="Pawlak J."/>
            <person name="Grunden A.M."/>
        </authorList>
    </citation>
    <scope>NUCLEOTIDE SEQUENCE [LARGE SCALE GENOMIC DNA]</scope>
    <source>
        <strain evidence="2">SLM1</strain>
    </source>
</reference>
<dbReference type="InterPro" id="IPR005153">
    <property type="entry name" value="MbtH-like_dom"/>
</dbReference>
<dbReference type="PANTHER" id="PTHR38444:SF1">
    <property type="entry name" value="ENTEROBACTIN BIOSYNTHESIS PROTEIN YBDZ"/>
    <property type="match status" value="1"/>
</dbReference>
<evidence type="ECO:0000313" key="2">
    <source>
        <dbReference type="EMBL" id="KZS44051.1"/>
    </source>
</evidence>
<evidence type="ECO:0000313" key="3">
    <source>
        <dbReference type="Proteomes" id="UP000076796"/>
    </source>
</evidence>
<dbReference type="OrthoDB" id="7584480at2"/>
<dbReference type="InterPro" id="IPR037407">
    <property type="entry name" value="MLP_fam"/>
</dbReference>
<dbReference type="SMART" id="SM00923">
    <property type="entry name" value="MbtH"/>
    <property type="match status" value="1"/>
</dbReference>
<dbReference type="InterPro" id="IPR038020">
    <property type="entry name" value="MbtH-like_sf"/>
</dbReference>
<name>A0A163EVN2_9BACL</name>
<dbReference type="STRING" id="59843.A3958_00945"/>
<proteinExistence type="predicted"/>
<dbReference type="Gene3D" id="3.90.820.10">
    <property type="entry name" value="Structural Genomics, Unknown Function 30-nov-00 1gh9 Mol_id"/>
    <property type="match status" value="1"/>
</dbReference>
<dbReference type="GO" id="GO:0005829">
    <property type="term" value="C:cytosol"/>
    <property type="evidence" value="ECO:0007669"/>
    <property type="project" value="TreeGrafter"/>
</dbReference>
<dbReference type="GeneID" id="97554377"/>
<evidence type="ECO:0000259" key="1">
    <source>
        <dbReference type="SMART" id="SM00923"/>
    </source>
</evidence>
<dbReference type="AlphaFoldDB" id="A0A163EVN2"/>
<organism evidence="2 3">
    <name type="scientific">Paenibacillus glucanolyticus</name>
    <dbReference type="NCBI Taxonomy" id="59843"/>
    <lineage>
        <taxon>Bacteria</taxon>
        <taxon>Bacillati</taxon>
        <taxon>Bacillota</taxon>
        <taxon>Bacilli</taxon>
        <taxon>Bacillales</taxon>
        <taxon>Paenibacillaceae</taxon>
        <taxon>Paenibacillus</taxon>
    </lineage>
</organism>
<dbReference type="PANTHER" id="PTHR38444">
    <property type="entry name" value="ENTEROBACTIN BIOSYNTHESIS PROTEIN YBDZ"/>
    <property type="match status" value="1"/>
</dbReference>
<dbReference type="Pfam" id="PF03621">
    <property type="entry name" value="MbtH"/>
    <property type="match status" value="1"/>
</dbReference>
<keyword evidence="3" id="KW-1185">Reference proteome</keyword>